<dbReference type="Proteomes" id="UP000053617">
    <property type="component" value="Unassembled WGS sequence"/>
</dbReference>
<dbReference type="GO" id="GO:0044283">
    <property type="term" value="P:small molecule biosynthetic process"/>
    <property type="evidence" value="ECO:0007669"/>
    <property type="project" value="UniProtKB-ARBA"/>
</dbReference>
<dbReference type="RefSeq" id="XP_013268336.1">
    <property type="nucleotide sequence ID" value="XM_013412882.1"/>
</dbReference>
<dbReference type="PROSITE" id="PS51471">
    <property type="entry name" value="FE2OG_OXY"/>
    <property type="match status" value="1"/>
</dbReference>
<dbReference type="GO" id="GO:0046872">
    <property type="term" value="F:metal ion binding"/>
    <property type="evidence" value="ECO:0007669"/>
    <property type="project" value="UniProtKB-KW"/>
</dbReference>
<evidence type="ECO:0000313" key="4">
    <source>
        <dbReference type="EMBL" id="KIX01200.1"/>
    </source>
</evidence>
<dbReference type="Pfam" id="PF03171">
    <property type="entry name" value="2OG-FeII_Oxy"/>
    <property type="match status" value="1"/>
</dbReference>
<organism evidence="4 5">
    <name type="scientific">Rhinocladiella mackenziei CBS 650.93</name>
    <dbReference type="NCBI Taxonomy" id="1442369"/>
    <lineage>
        <taxon>Eukaryota</taxon>
        <taxon>Fungi</taxon>
        <taxon>Dikarya</taxon>
        <taxon>Ascomycota</taxon>
        <taxon>Pezizomycotina</taxon>
        <taxon>Eurotiomycetes</taxon>
        <taxon>Chaetothyriomycetidae</taxon>
        <taxon>Chaetothyriales</taxon>
        <taxon>Herpotrichiellaceae</taxon>
        <taxon>Rhinocladiella</taxon>
    </lineage>
</organism>
<sequence length="334" mass="38585">MGSIGHDVPSLDFSLFTHGTSAQQTEFCATLKDVLSRLGFIKLKNHIIPKQTMYEAFEWSKRFFSMPLEDKMKAAHPPRPNPHRGYSYVGQEKLSRVKDFEKGIMTDEEKRDIKESYDQGSQYDELYPNIWPDEKDIPSFQKFMTDLYERCHEMHMVLLEAIALAFAFPRPFFRQLCETNTSELRMNHYPAIQRSQLAQGTRRISEHTDFGTVTLLFQDMIGGLEIERQDGPGEYMPVEANDPTEMIVNVGDCLQRWTNDQLRSACHRVTAPCSGPDDPESVIEDRYSIAYFGKPNRDVSVATMPEFVKSGCLPKYVKPMTAWEYNQSKLLRTY</sequence>
<evidence type="ECO:0000259" key="3">
    <source>
        <dbReference type="PROSITE" id="PS51471"/>
    </source>
</evidence>
<accession>A0A0D2IX67</accession>
<dbReference type="InterPro" id="IPR027443">
    <property type="entry name" value="IPNS-like_sf"/>
</dbReference>
<keyword evidence="5" id="KW-1185">Reference proteome</keyword>
<dbReference type="VEuPathDB" id="FungiDB:Z518_08925"/>
<dbReference type="InterPro" id="IPR050231">
    <property type="entry name" value="Iron_ascorbate_oxido_reductase"/>
</dbReference>
<dbReference type="SUPFAM" id="SSF51197">
    <property type="entry name" value="Clavaminate synthase-like"/>
    <property type="match status" value="1"/>
</dbReference>
<dbReference type="PANTHER" id="PTHR47990">
    <property type="entry name" value="2-OXOGLUTARATE (2OG) AND FE(II)-DEPENDENT OXYGENASE SUPERFAMILY PROTEIN-RELATED"/>
    <property type="match status" value="1"/>
</dbReference>
<dbReference type="InterPro" id="IPR044861">
    <property type="entry name" value="IPNS-like_FE2OG_OXY"/>
</dbReference>
<dbReference type="OrthoDB" id="288590at2759"/>
<name>A0A0D2IX67_9EURO</name>
<protein>
    <recommendedName>
        <fullName evidence="3">Fe2OG dioxygenase domain-containing protein</fullName>
    </recommendedName>
</protein>
<dbReference type="EMBL" id="KN847481">
    <property type="protein sequence ID" value="KIX01200.1"/>
    <property type="molecule type" value="Genomic_DNA"/>
</dbReference>
<comment type="similarity">
    <text evidence="1 2">Belongs to the iron/ascorbate-dependent oxidoreductase family.</text>
</comment>
<keyword evidence="2" id="KW-0408">Iron</keyword>
<reference evidence="4 5" key="1">
    <citation type="submission" date="2015-01" db="EMBL/GenBank/DDBJ databases">
        <title>The Genome Sequence of Rhinocladiella mackenzie CBS 650.93.</title>
        <authorList>
            <consortium name="The Broad Institute Genomics Platform"/>
            <person name="Cuomo C."/>
            <person name="de Hoog S."/>
            <person name="Gorbushina A."/>
            <person name="Stielow B."/>
            <person name="Teixiera M."/>
            <person name="Abouelleil A."/>
            <person name="Chapman S.B."/>
            <person name="Priest M."/>
            <person name="Young S.K."/>
            <person name="Wortman J."/>
            <person name="Nusbaum C."/>
            <person name="Birren B."/>
        </authorList>
    </citation>
    <scope>NUCLEOTIDE SEQUENCE [LARGE SCALE GENOMIC DNA]</scope>
    <source>
        <strain evidence="4 5">CBS 650.93</strain>
    </source>
</reference>
<keyword evidence="2" id="KW-0560">Oxidoreductase</keyword>
<keyword evidence="2" id="KW-0479">Metal-binding</keyword>
<dbReference type="STRING" id="1442369.A0A0D2IX67"/>
<gene>
    <name evidence="4" type="ORF">Z518_08925</name>
</gene>
<evidence type="ECO:0000256" key="2">
    <source>
        <dbReference type="RuleBase" id="RU003682"/>
    </source>
</evidence>
<dbReference type="GO" id="GO:0016491">
    <property type="term" value="F:oxidoreductase activity"/>
    <property type="evidence" value="ECO:0007669"/>
    <property type="project" value="UniProtKB-KW"/>
</dbReference>
<proteinExistence type="inferred from homology"/>
<dbReference type="InterPro" id="IPR005123">
    <property type="entry name" value="Oxoglu/Fe-dep_dioxygenase_dom"/>
</dbReference>
<dbReference type="Pfam" id="PF14226">
    <property type="entry name" value="DIOX_N"/>
    <property type="match status" value="1"/>
</dbReference>
<evidence type="ECO:0000313" key="5">
    <source>
        <dbReference type="Proteomes" id="UP000053617"/>
    </source>
</evidence>
<dbReference type="InterPro" id="IPR026992">
    <property type="entry name" value="DIOX_N"/>
</dbReference>
<evidence type="ECO:0000256" key="1">
    <source>
        <dbReference type="ARBA" id="ARBA00008056"/>
    </source>
</evidence>
<dbReference type="Gene3D" id="2.60.120.330">
    <property type="entry name" value="B-lactam Antibiotic, Isopenicillin N Synthase, Chain"/>
    <property type="match status" value="1"/>
</dbReference>
<dbReference type="AlphaFoldDB" id="A0A0D2IX67"/>
<dbReference type="HOGENOM" id="CLU_010119_6_1_1"/>
<feature type="domain" description="Fe2OG dioxygenase" evidence="3">
    <location>
        <begin position="180"/>
        <end position="295"/>
    </location>
</feature>
<dbReference type="GeneID" id="25296996"/>